<organism evidence="8 9">
    <name type="scientific">Chloropicon primus</name>
    <dbReference type="NCBI Taxonomy" id="1764295"/>
    <lineage>
        <taxon>Eukaryota</taxon>
        <taxon>Viridiplantae</taxon>
        <taxon>Chlorophyta</taxon>
        <taxon>Chloropicophyceae</taxon>
        <taxon>Chloropicales</taxon>
        <taxon>Chloropicaceae</taxon>
        <taxon>Chloropicon</taxon>
    </lineage>
</organism>
<reference evidence="8 9" key="1">
    <citation type="submission" date="2018-07" db="EMBL/GenBank/DDBJ databases">
        <title>The complete nuclear genome of the prasinophyte Chloropicon primus (CCMP1205).</title>
        <authorList>
            <person name="Pombert J.-F."/>
            <person name="Otis C."/>
            <person name="Turmel M."/>
            <person name="Lemieux C."/>
        </authorList>
    </citation>
    <scope>NUCLEOTIDE SEQUENCE [LARGE SCALE GENOMIC DNA]</scope>
    <source>
        <strain evidence="8 9">CCMP1205</strain>
    </source>
</reference>
<evidence type="ECO:0000313" key="6">
    <source>
        <dbReference type="EMBL" id="CAD9712742.1"/>
    </source>
</evidence>
<dbReference type="AlphaFoldDB" id="A0A5B8MS26"/>
<evidence type="ECO:0000256" key="1">
    <source>
        <dbReference type="ARBA" id="ARBA00004132"/>
    </source>
</evidence>
<feature type="region of interest" description="Disordered" evidence="3">
    <location>
        <begin position="250"/>
        <end position="359"/>
    </location>
</feature>
<dbReference type="GO" id="GO:0006897">
    <property type="term" value="P:endocytosis"/>
    <property type="evidence" value="ECO:0007669"/>
    <property type="project" value="TreeGrafter"/>
</dbReference>
<dbReference type="InterPro" id="IPR013809">
    <property type="entry name" value="ENTH"/>
</dbReference>
<accession>A0A5B8MS26</accession>
<evidence type="ECO:0000256" key="2">
    <source>
        <dbReference type="ARBA" id="ARBA00023329"/>
    </source>
</evidence>
<dbReference type="STRING" id="1764295.A0A5B8MS26"/>
<evidence type="ECO:0000259" key="4">
    <source>
        <dbReference type="PROSITE" id="PS50942"/>
    </source>
</evidence>
<dbReference type="CDD" id="cd03571">
    <property type="entry name" value="ENTH"/>
    <property type="match status" value="1"/>
</dbReference>
<dbReference type="PANTHER" id="PTHR12276">
    <property type="entry name" value="EPSIN/ENT-RELATED"/>
    <property type="match status" value="1"/>
</dbReference>
<dbReference type="Proteomes" id="UP000316726">
    <property type="component" value="Chromosome 10"/>
</dbReference>
<dbReference type="SUPFAM" id="SSF48464">
    <property type="entry name" value="ENTH/VHS domain"/>
    <property type="match status" value="1"/>
</dbReference>
<evidence type="ECO:0000256" key="3">
    <source>
        <dbReference type="SAM" id="MobiDB-lite"/>
    </source>
</evidence>
<dbReference type="EMBL" id="HBHL01002636">
    <property type="protein sequence ID" value="CAD9712742.1"/>
    <property type="molecule type" value="Transcribed_RNA"/>
</dbReference>
<feature type="compositionally biased region" description="Low complexity" evidence="3">
    <location>
        <begin position="341"/>
        <end position="359"/>
    </location>
</feature>
<dbReference type="GO" id="GO:0005886">
    <property type="term" value="C:plasma membrane"/>
    <property type="evidence" value="ECO:0007669"/>
    <property type="project" value="TreeGrafter"/>
</dbReference>
<gene>
    <name evidence="8" type="ORF">A3770_10p57390</name>
    <name evidence="5" type="ORF">CPRI1469_LOCUS1589</name>
    <name evidence="6" type="ORF">CPRI1469_LOCUS1591</name>
    <name evidence="7" type="ORF">CPRI1469_LOCUS1593</name>
</gene>
<keyword evidence="9" id="KW-1185">Reference proteome</keyword>
<dbReference type="GO" id="GO:0005768">
    <property type="term" value="C:endosome"/>
    <property type="evidence" value="ECO:0007669"/>
    <property type="project" value="TreeGrafter"/>
</dbReference>
<dbReference type="OrthoDB" id="4033880at2759"/>
<feature type="region of interest" description="Disordered" evidence="3">
    <location>
        <begin position="389"/>
        <end position="409"/>
    </location>
</feature>
<dbReference type="GO" id="GO:0005543">
    <property type="term" value="F:phospholipid binding"/>
    <property type="evidence" value="ECO:0007669"/>
    <property type="project" value="TreeGrafter"/>
</dbReference>
<dbReference type="PANTHER" id="PTHR12276:SF45">
    <property type="entry name" value="CLATHRIN INTERACTOR 1"/>
    <property type="match status" value="1"/>
</dbReference>
<keyword evidence="2" id="KW-0968">Cytoplasmic vesicle</keyword>
<dbReference type="SMART" id="SM00273">
    <property type="entry name" value="ENTH"/>
    <property type="match status" value="1"/>
</dbReference>
<dbReference type="Pfam" id="PF01417">
    <property type="entry name" value="ENTH"/>
    <property type="match status" value="1"/>
</dbReference>
<evidence type="ECO:0000313" key="7">
    <source>
        <dbReference type="EMBL" id="CAD9712744.1"/>
    </source>
</evidence>
<evidence type="ECO:0000313" key="9">
    <source>
        <dbReference type="Proteomes" id="UP000316726"/>
    </source>
</evidence>
<evidence type="ECO:0000313" key="5">
    <source>
        <dbReference type="EMBL" id="CAD9712740.1"/>
    </source>
</evidence>
<reference evidence="5" key="2">
    <citation type="submission" date="2021-01" db="EMBL/GenBank/DDBJ databases">
        <authorList>
            <person name="Corre E."/>
            <person name="Pelletier E."/>
            <person name="Niang G."/>
            <person name="Scheremetjew M."/>
            <person name="Finn R."/>
            <person name="Kale V."/>
            <person name="Holt S."/>
            <person name="Cochrane G."/>
            <person name="Meng A."/>
            <person name="Brown T."/>
            <person name="Cohen L."/>
        </authorList>
    </citation>
    <scope>NUCLEOTIDE SEQUENCE</scope>
    <source>
        <strain evidence="5">CCMP1205</strain>
    </source>
</reference>
<feature type="compositionally biased region" description="Low complexity" evidence="3">
    <location>
        <begin position="471"/>
        <end position="483"/>
    </location>
</feature>
<feature type="domain" description="ENTH" evidence="4">
    <location>
        <begin position="13"/>
        <end position="149"/>
    </location>
</feature>
<dbReference type="PROSITE" id="PS50942">
    <property type="entry name" value="ENTH"/>
    <property type="match status" value="1"/>
</dbReference>
<dbReference type="EMBL" id="CP031043">
    <property type="protein sequence ID" value="QDZ23221.1"/>
    <property type="molecule type" value="Genomic_DNA"/>
</dbReference>
<dbReference type="GO" id="GO:0030276">
    <property type="term" value="F:clathrin binding"/>
    <property type="evidence" value="ECO:0007669"/>
    <property type="project" value="TreeGrafter"/>
</dbReference>
<feature type="region of interest" description="Disordered" evidence="3">
    <location>
        <begin position="466"/>
        <end position="529"/>
    </location>
</feature>
<dbReference type="GO" id="GO:0030125">
    <property type="term" value="C:clathrin vesicle coat"/>
    <property type="evidence" value="ECO:0007669"/>
    <property type="project" value="TreeGrafter"/>
</dbReference>
<feature type="compositionally biased region" description="Low complexity" evidence="3">
    <location>
        <begin position="316"/>
        <end position="327"/>
    </location>
</feature>
<dbReference type="Gene3D" id="1.25.40.90">
    <property type="match status" value="1"/>
</dbReference>
<protein>
    <submittedName>
        <fullName evidence="8">ENTH domain-containing protein</fullName>
    </submittedName>
</protein>
<sequence>MRSVKKVYKGLKKSALDEDPWASRTKEATSQDAWGPTGTQLNELANATAYGPEVFNEIFNVLYRRLDERESKWRKCHKALIILEFFLLKGDKHCINPVRIGRFGPKLRELVHFSHQDPATGEDAGARISKRAKAILEMTEDVEDLMERRERASKTRSCVGISSDDNIAPPSNGREEVYTAGKNSFERNVAEGKKFKEAEVSDDWGSRNMIDSPGRDGFVPKSLIESPDVHQVKISKDAFGRVRSIEGMKVPAETAESPLGPRFDDDPFGLSGQAGGGEGQSVEAAGTSHPNPSHRELRKVARKHSSRRLGAPPTDGSGSNRGAASGATPEARASVPEPLLDASAGNANASGAATPPPSSSFFDFFDSVVGGAPTSATPEAGVSRRETNPFAAFDEGPPGALAGTGGTPPAHVAVQDVEETVEFWRDQEAQAEAAAPPGRGGADPGKQEFSDLVDWTNKIGFDFQNLDLDTSHSPYKELSSSSKPSEKRMQGPSMKTLSAEKNKRKSNGGGAGAVTGGPSPSSWEPFQSS</sequence>
<feature type="region of interest" description="Disordered" evidence="3">
    <location>
        <begin position="429"/>
        <end position="450"/>
    </location>
</feature>
<dbReference type="EMBL" id="HBHL01002638">
    <property type="protein sequence ID" value="CAD9712744.1"/>
    <property type="molecule type" value="Transcribed_RNA"/>
</dbReference>
<proteinExistence type="predicted"/>
<dbReference type="EMBL" id="HBHL01002634">
    <property type="protein sequence ID" value="CAD9712740.1"/>
    <property type="molecule type" value="Transcribed_RNA"/>
</dbReference>
<feature type="region of interest" description="Disordered" evidence="3">
    <location>
        <begin position="153"/>
        <end position="174"/>
    </location>
</feature>
<comment type="subcellular location">
    <subcellularLocation>
        <location evidence="1">Cytoplasmic vesicle</location>
        <location evidence="1">Clathrin-coated vesicle</location>
    </subcellularLocation>
</comment>
<dbReference type="InterPro" id="IPR008942">
    <property type="entry name" value="ENTH_VHS"/>
</dbReference>
<evidence type="ECO:0000313" key="8">
    <source>
        <dbReference type="EMBL" id="QDZ23221.1"/>
    </source>
</evidence>
<name>A0A5B8MS26_9CHLO</name>